<dbReference type="EMBL" id="CAADJA010000002">
    <property type="protein sequence ID" value="VFS53268.1"/>
    <property type="molecule type" value="Genomic_DNA"/>
</dbReference>
<evidence type="ECO:0000313" key="2">
    <source>
        <dbReference type="EMBL" id="VFS53268.1"/>
    </source>
</evidence>
<dbReference type="PANTHER" id="PTHR11773:SF13">
    <property type="entry name" value="GLYCINE DEHYDROGENASE (DECARBOXYLATING)"/>
    <property type="match status" value="1"/>
</dbReference>
<feature type="domain" description="Glycine cleavage system P-protein N-terminal" evidence="1">
    <location>
        <begin position="1"/>
        <end position="68"/>
    </location>
</feature>
<proteinExistence type="predicted"/>
<dbReference type="PANTHER" id="PTHR11773">
    <property type="entry name" value="GLYCINE DEHYDROGENASE, DECARBOXYLATING"/>
    <property type="match status" value="1"/>
</dbReference>
<dbReference type="AlphaFoldDB" id="A0A485A052"/>
<organism evidence="2 3">
    <name type="scientific">Budvicia aquatica</name>
    <dbReference type="NCBI Taxonomy" id="82979"/>
    <lineage>
        <taxon>Bacteria</taxon>
        <taxon>Pseudomonadati</taxon>
        <taxon>Pseudomonadota</taxon>
        <taxon>Gammaproteobacteria</taxon>
        <taxon>Enterobacterales</taxon>
        <taxon>Budviciaceae</taxon>
        <taxon>Budvicia</taxon>
    </lineage>
</organism>
<accession>A0A485A052</accession>
<dbReference type="Proteomes" id="UP000373449">
    <property type="component" value="Unassembled WGS sequence"/>
</dbReference>
<dbReference type="GO" id="GO:0005829">
    <property type="term" value="C:cytosol"/>
    <property type="evidence" value="ECO:0007669"/>
    <property type="project" value="TreeGrafter"/>
</dbReference>
<dbReference type="GO" id="GO:0016594">
    <property type="term" value="F:glycine binding"/>
    <property type="evidence" value="ECO:0007669"/>
    <property type="project" value="TreeGrafter"/>
</dbReference>
<dbReference type="Pfam" id="PF02347">
    <property type="entry name" value="GDC-P"/>
    <property type="match status" value="1"/>
</dbReference>
<sequence length="71" mass="7794">MAKRASKLKQANSFFVADDVHPQTIDVIKTRAETFGFNVIVGKAKQALDNSDLFGILVQLSGTTGEFTRLH</sequence>
<evidence type="ECO:0000313" key="3">
    <source>
        <dbReference type="Proteomes" id="UP000373449"/>
    </source>
</evidence>
<dbReference type="InterPro" id="IPR049315">
    <property type="entry name" value="GDC-P_N"/>
</dbReference>
<gene>
    <name evidence="2" type="primary">gcvP_2</name>
    <name evidence="2" type="ORF">NCTC12282_06405</name>
</gene>
<dbReference type="InterPro" id="IPR020581">
    <property type="entry name" value="GDC_P"/>
</dbReference>
<dbReference type="GO" id="GO:0030170">
    <property type="term" value="F:pyridoxal phosphate binding"/>
    <property type="evidence" value="ECO:0007669"/>
    <property type="project" value="TreeGrafter"/>
</dbReference>
<dbReference type="GO" id="GO:0005960">
    <property type="term" value="C:glycine cleavage complex"/>
    <property type="evidence" value="ECO:0007669"/>
    <property type="project" value="TreeGrafter"/>
</dbReference>
<dbReference type="GO" id="GO:0004375">
    <property type="term" value="F:glycine dehydrogenase (decarboxylating) activity"/>
    <property type="evidence" value="ECO:0007669"/>
    <property type="project" value="UniProtKB-EC"/>
</dbReference>
<evidence type="ECO:0000259" key="1">
    <source>
        <dbReference type="Pfam" id="PF02347"/>
    </source>
</evidence>
<name>A0A485A052_9GAMM</name>
<reference evidence="2 3" key="1">
    <citation type="submission" date="2019-03" db="EMBL/GenBank/DDBJ databases">
        <authorList>
            <consortium name="Pathogen Informatics"/>
        </authorList>
    </citation>
    <scope>NUCLEOTIDE SEQUENCE [LARGE SCALE GENOMIC DNA]</scope>
    <source>
        <strain evidence="2 3">NCTC12282</strain>
    </source>
</reference>
<dbReference type="GO" id="GO:0019464">
    <property type="term" value="P:glycine decarboxylation via glycine cleavage system"/>
    <property type="evidence" value="ECO:0007669"/>
    <property type="project" value="TreeGrafter"/>
</dbReference>
<dbReference type="EC" id="1.4.4.2" evidence="2"/>
<protein>
    <submittedName>
        <fullName evidence="2">Glycine dehydrogenase [decarboxylating]</fullName>
        <ecNumber evidence="2">1.4.4.2</ecNumber>
    </submittedName>
</protein>
<keyword evidence="2" id="KW-0560">Oxidoreductase</keyword>